<dbReference type="RefSeq" id="XP_060365117.1">
    <property type="nucleotide sequence ID" value="XM_060508223.1"/>
</dbReference>
<comment type="caution">
    <text evidence="1">The sequence shown here is derived from an EMBL/GenBank/DDBJ whole genome shotgun (WGS) entry which is preliminary data.</text>
</comment>
<dbReference type="AlphaFoldDB" id="A0AAD8ULJ4"/>
<sequence>MVWLCLVVSVSFGSSPVCLIHLKIPVQHLDQSCPRKMRSLPYLLSRLSPTERRRLMLLTRILAKREKRSSSMALPKW</sequence>
<gene>
    <name evidence="1" type="ORF">BDZ83DRAFT_621041</name>
</gene>
<accession>A0AAD8ULJ4</accession>
<protein>
    <submittedName>
        <fullName evidence="1">Uncharacterized protein</fullName>
    </submittedName>
</protein>
<organism evidence="1 2">
    <name type="scientific">Glomerella acutata</name>
    <name type="common">Colletotrichum acutatum</name>
    <dbReference type="NCBI Taxonomy" id="27357"/>
    <lineage>
        <taxon>Eukaryota</taxon>
        <taxon>Fungi</taxon>
        <taxon>Dikarya</taxon>
        <taxon>Ascomycota</taxon>
        <taxon>Pezizomycotina</taxon>
        <taxon>Sordariomycetes</taxon>
        <taxon>Hypocreomycetidae</taxon>
        <taxon>Glomerellales</taxon>
        <taxon>Glomerellaceae</taxon>
        <taxon>Colletotrichum</taxon>
        <taxon>Colletotrichum acutatum species complex</taxon>
    </lineage>
</organism>
<evidence type="ECO:0000313" key="2">
    <source>
        <dbReference type="Proteomes" id="UP001244207"/>
    </source>
</evidence>
<dbReference type="GeneID" id="85392122"/>
<dbReference type="EMBL" id="JAHMHS010000045">
    <property type="protein sequence ID" value="KAK1725062.1"/>
    <property type="molecule type" value="Genomic_DNA"/>
</dbReference>
<reference evidence="1" key="1">
    <citation type="submission" date="2021-12" db="EMBL/GenBank/DDBJ databases">
        <title>Comparative genomics, transcriptomics and evolutionary studies reveal genomic signatures of adaptation to plant cell wall in hemibiotrophic fungi.</title>
        <authorList>
            <consortium name="DOE Joint Genome Institute"/>
            <person name="Baroncelli R."/>
            <person name="Diaz J.F."/>
            <person name="Benocci T."/>
            <person name="Peng M."/>
            <person name="Battaglia E."/>
            <person name="Haridas S."/>
            <person name="Andreopoulos W."/>
            <person name="Labutti K."/>
            <person name="Pangilinan J."/>
            <person name="Floch G.L."/>
            <person name="Makela M.R."/>
            <person name="Henrissat B."/>
            <person name="Grigoriev I.V."/>
            <person name="Crouch J.A."/>
            <person name="De Vries R.P."/>
            <person name="Sukno S.A."/>
            <person name="Thon M.R."/>
        </authorList>
    </citation>
    <scope>NUCLEOTIDE SEQUENCE</scope>
    <source>
        <strain evidence="1">CBS 112980</strain>
    </source>
</reference>
<evidence type="ECO:0000313" key="1">
    <source>
        <dbReference type="EMBL" id="KAK1725062.1"/>
    </source>
</evidence>
<keyword evidence="2" id="KW-1185">Reference proteome</keyword>
<proteinExistence type="predicted"/>
<name>A0AAD8ULJ4_GLOAC</name>
<dbReference type="Proteomes" id="UP001244207">
    <property type="component" value="Unassembled WGS sequence"/>
</dbReference>